<dbReference type="InterPro" id="IPR015424">
    <property type="entry name" value="PyrdxlP-dep_Trfase"/>
</dbReference>
<dbReference type="Proteomes" id="UP000005933">
    <property type="component" value="Unassembled WGS sequence"/>
</dbReference>
<proteinExistence type="inferred from homology"/>
<dbReference type="GO" id="GO:0097053">
    <property type="term" value="P:L-kynurenine catabolic process"/>
    <property type="evidence" value="ECO:0007669"/>
    <property type="project" value="UniProtKB-UniRule"/>
</dbReference>
<dbReference type="Gene3D" id="3.90.1150.10">
    <property type="entry name" value="Aspartate Aminotransferase, domain 1"/>
    <property type="match status" value="1"/>
</dbReference>
<dbReference type="GO" id="GO:0030170">
    <property type="term" value="F:pyridoxal phosphate binding"/>
    <property type="evidence" value="ECO:0007669"/>
    <property type="project" value="UniProtKB-UniRule"/>
</dbReference>
<feature type="binding site" evidence="4">
    <location>
        <position position="126"/>
    </location>
    <ligand>
        <name>pyridoxal 5'-phosphate</name>
        <dbReference type="ChEBI" id="CHEBI:597326"/>
    </ligand>
</feature>
<comment type="cofactor">
    <cofactor evidence="4 6">
        <name>pyridoxal 5'-phosphate</name>
        <dbReference type="ChEBI" id="CHEBI:597326"/>
    </cofactor>
</comment>
<feature type="binding site" evidence="4">
    <location>
        <position position="255"/>
    </location>
    <ligand>
        <name>pyridoxal 5'-phosphate</name>
        <dbReference type="ChEBI" id="CHEBI:597326"/>
    </ligand>
</feature>
<name>A0AB33V9I1_RALSU</name>
<feature type="binding site" evidence="4">
    <location>
        <position position="127"/>
    </location>
    <ligand>
        <name>pyridoxal 5'-phosphate</name>
        <dbReference type="ChEBI" id="CHEBI:597326"/>
    </ligand>
</feature>
<dbReference type="EC" id="3.7.1.3" evidence="4 5"/>
<feature type="binding site" evidence="4">
    <location>
        <position position="201"/>
    </location>
    <ligand>
        <name>pyridoxal 5'-phosphate</name>
        <dbReference type="ChEBI" id="CHEBI:597326"/>
    </ligand>
</feature>
<accession>A0AB33V9I1</accession>
<dbReference type="GO" id="GO:0009435">
    <property type="term" value="P:NAD+ biosynthetic process"/>
    <property type="evidence" value="ECO:0007669"/>
    <property type="project" value="UniProtKB-UniRule"/>
</dbReference>
<keyword evidence="3 4" id="KW-0663">Pyridoxal phosphate</keyword>
<sequence length="445" mass="48731">MPARCAPCCAACPESPQHCHRSHCPTVAMTLTRNTCLERDAADPIAPLRDAFALPDGVIYLDGNSLGARPRAALARAQQVVADEWGEGLIRSWNQSGWFDLPRRLGNKLAPLIGARPDEVVVTDTTSINLFKVLAAALRVQREDAQRRKIIVSETHNFPTDLYIAEGLADLLRDGYKLRLIDAPDELEAALGDDVAVTMLTHVNYKSGHMYDMAAVSALAHRHGALAVWDLAHSAGAVPVDLHAGGADYAIGCTYKYLNGGPGSPAFVWVSPALRERFWQPLSGWWGHARPFAMESRYDAGAGIGRFLCGTQPITSMAMVECRLDLFAQTSMAALRAKSLALTDLFIELVETRCAGYPLTLATPRDHAVRGSHVSYAHPDGFAVMQALIAHGVIGDYREPHIMRFGFTPLYTRFVDVWDAVEVLRDVLETGAWQSAQFNERTLVT</sequence>
<dbReference type="NCBIfam" id="TIGR01814">
    <property type="entry name" value="kynureninase"/>
    <property type="match status" value="1"/>
</dbReference>
<dbReference type="PANTHER" id="PTHR14084:SF0">
    <property type="entry name" value="KYNURENINASE"/>
    <property type="match status" value="1"/>
</dbReference>
<feature type="binding site" evidence="4">
    <location>
        <position position="230"/>
    </location>
    <ligand>
        <name>pyridoxal 5'-phosphate</name>
        <dbReference type="ChEBI" id="CHEBI:597326"/>
    </ligand>
</feature>
<dbReference type="SUPFAM" id="SSF53383">
    <property type="entry name" value="PLP-dependent transferases"/>
    <property type="match status" value="1"/>
</dbReference>
<evidence type="ECO:0000256" key="4">
    <source>
        <dbReference type="HAMAP-Rule" id="MF_01970"/>
    </source>
</evidence>
<protein>
    <recommendedName>
        <fullName evidence="4 5">Kynureninase</fullName>
        <ecNumber evidence="4 5">3.7.1.3</ecNumber>
    </recommendedName>
    <alternativeName>
        <fullName evidence="4">L-kynurenine hydrolase</fullName>
    </alternativeName>
</protein>
<keyword evidence="1 4" id="KW-0662">Pyridine nucleotide biosynthesis</keyword>
<evidence type="ECO:0000313" key="8">
    <source>
        <dbReference type="Proteomes" id="UP000005933"/>
    </source>
</evidence>
<dbReference type="GO" id="GO:0019441">
    <property type="term" value="P:L-tryptophan catabolic process to kynurenine"/>
    <property type="evidence" value="ECO:0007669"/>
    <property type="project" value="TreeGrafter"/>
</dbReference>
<dbReference type="EMBL" id="AAKL01000051">
    <property type="protein sequence ID" value="EAP71500.1"/>
    <property type="molecule type" value="Genomic_DNA"/>
</dbReference>
<evidence type="ECO:0000313" key="7">
    <source>
        <dbReference type="EMBL" id="EAP71500.1"/>
    </source>
</evidence>
<comment type="subunit">
    <text evidence="4 6">Homodimer.</text>
</comment>
<evidence type="ECO:0000256" key="3">
    <source>
        <dbReference type="ARBA" id="ARBA00022898"/>
    </source>
</evidence>
<feature type="binding site" evidence="4">
    <location>
        <position position="285"/>
    </location>
    <ligand>
        <name>pyridoxal 5'-phosphate</name>
        <dbReference type="ChEBI" id="CHEBI:597326"/>
    </ligand>
</feature>
<feature type="binding site" evidence="4">
    <location>
        <position position="311"/>
    </location>
    <ligand>
        <name>pyridoxal 5'-phosphate</name>
        <dbReference type="ChEBI" id="CHEBI:597326"/>
    </ligand>
</feature>
<comment type="caution">
    <text evidence="7">The sequence shown here is derived from an EMBL/GenBank/DDBJ whole genome shotgun (WGS) entry which is preliminary data.</text>
</comment>
<dbReference type="PIRSF" id="PIRSF038800">
    <property type="entry name" value="KYNU"/>
    <property type="match status" value="1"/>
</dbReference>
<evidence type="ECO:0000256" key="5">
    <source>
        <dbReference type="NCBIfam" id="TIGR01814"/>
    </source>
</evidence>
<comment type="similarity">
    <text evidence="4 6">Belongs to the kynureninase family.</text>
</comment>
<comment type="pathway">
    <text evidence="4 6">Cofactor biosynthesis; NAD(+) biosynthesis; quinolinate from L-kynurenine: step 2/3.</text>
</comment>
<dbReference type="GO" id="GO:0005737">
    <property type="term" value="C:cytoplasm"/>
    <property type="evidence" value="ECO:0007669"/>
    <property type="project" value="UniProtKB-UniRule"/>
</dbReference>
<dbReference type="InterPro" id="IPR015421">
    <property type="entry name" value="PyrdxlP-dep_Trfase_major"/>
</dbReference>
<dbReference type="FunFam" id="3.40.640.10:FF:000107">
    <property type="entry name" value="Kynureninase"/>
    <property type="match status" value="1"/>
</dbReference>
<feature type="binding site" evidence="4">
    <location>
        <begin position="158"/>
        <end position="161"/>
    </location>
    <ligand>
        <name>pyridoxal 5'-phosphate</name>
        <dbReference type="ChEBI" id="CHEBI:597326"/>
    </ligand>
</feature>
<comment type="catalytic activity">
    <reaction evidence="6">
        <text>3-hydroxy-L-kynurenine + H2O = 3-hydroxyanthranilate + L-alanine + H(+)</text>
        <dbReference type="Rhea" id="RHEA:25143"/>
        <dbReference type="ChEBI" id="CHEBI:15377"/>
        <dbReference type="ChEBI" id="CHEBI:15378"/>
        <dbReference type="ChEBI" id="CHEBI:36559"/>
        <dbReference type="ChEBI" id="CHEBI:57972"/>
        <dbReference type="ChEBI" id="CHEBI:58125"/>
        <dbReference type="EC" id="3.7.1.3"/>
    </reaction>
</comment>
<evidence type="ECO:0000256" key="1">
    <source>
        <dbReference type="ARBA" id="ARBA00022642"/>
    </source>
</evidence>
<feature type="modified residue" description="N6-(pyridoxal phosphate)lysine" evidence="4">
    <location>
        <position position="256"/>
    </location>
</feature>
<dbReference type="GO" id="GO:0030429">
    <property type="term" value="F:kynureninase activity"/>
    <property type="evidence" value="ECO:0007669"/>
    <property type="project" value="UniProtKB-UniRule"/>
</dbReference>
<comment type="function">
    <text evidence="4 6">Catalyzes the cleavage of L-kynurenine (L-Kyn) and L-3-hydroxykynurenine (L-3OHKyn) into anthranilic acid (AA) and 3-hydroxyanthranilic acid (3-OHAA), respectively.</text>
</comment>
<dbReference type="HAMAP" id="MF_01970">
    <property type="entry name" value="Kynureninase"/>
    <property type="match status" value="1"/>
</dbReference>
<dbReference type="Gene3D" id="3.40.640.10">
    <property type="entry name" value="Type I PLP-dependent aspartate aminotransferase-like (Major domain)"/>
    <property type="match status" value="1"/>
</dbReference>
<evidence type="ECO:0000256" key="6">
    <source>
        <dbReference type="PIRNR" id="PIRNR038800"/>
    </source>
</evidence>
<organism evidence="7 8">
    <name type="scientific">Ralstonia solanacearum (strain UW551)</name>
    <dbReference type="NCBI Taxonomy" id="342110"/>
    <lineage>
        <taxon>Bacteria</taxon>
        <taxon>Pseudomonadati</taxon>
        <taxon>Pseudomonadota</taxon>
        <taxon>Betaproteobacteria</taxon>
        <taxon>Burkholderiales</taxon>
        <taxon>Burkholderiaceae</taxon>
        <taxon>Ralstonia</taxon>
        <taxon>Ralstonia solanacearum species complex</taxon>
    </lineage>
</organism>
<dbReference type="GO" id="GO:0043420">
    <property type="term" value="P:anthranilate metabolic process"/>
    <property type="evidence" value="ECO:0007669"/>
    <property type="project" value="TreeGrafter"/>
</dbReference>
<evidence type="ECO:0000256" key="2">
    <source>
        <dbReference type="ARBA" id="ARBA00022801"/>
    </source>
</evidence>
<dbReference type="Pfam" id="PF22580">
    <property type="entry name" value="KYNU_C"/>
    <property type="match status" value="1"/>
</dbReference>
<dbReference type="AlphaFoldDB" id="A0AB33V9I1"/>
<keyword evidence="2 4" id="KW-0378">Hydrolase</keyword>
<dbReference type="PANTHER" id="PTHR14084">
    <property type="entry name" value="KYNURENINASE"/>
    <property type="match status" value="1"/>
</dbReference>
<gene>
    <name evidence="4" type="primary">kynU</name>
    <name evidence="7" type="ORF">RRSL_01505</name>
</gene>
<comment type="pathway">
    <text evidence="4 6">Amino-acid degradation; L-kynurenine degradation; L-alanine and anthranilate from L-kynurenine: step 1/1.</text>
</comment>
<reference evidence="7 8" key="1">
    <citation type="journal article" date="2006" name="Mol. Plant Microbe Interact.">
        <title>Identification of open reading frames unique to a select agent: Ralstonia solanacearum race 3 biovar 2.</title>
        <authorList>
            <person name="Gabriel D.W."/>
            <person name="Allen C."/>
            <person name="Schell M."/>
            <person name="Denny T.P."/>
            <person name="Greenberg J.T."/>
            <person name="Duan Y.P."/>
            <person name="Flores-Cruz Z."/>
            <person name="Huang Q."/>
            <person name="Clifford J.M."/>
            <person name="Presting G."/>
            <person name="Gonzalez E.T."/>
            <person name="Reddy J."/>
            <person name="Elphinstone J."/>
            <person name="Swanson J."/>
            <person name="Yao J."/>
            <person name="Mulholland V."/>
            <person name="Liu L."/>
            <person name="Farmerie W."/>
            <person name="Patnaikuni M."/>
            <person name="Balogh B."/>
            <person name="Norman D."/>
            <person name="Alvarez A."/>
            <person name="Castillo J.A."/>
            <person name="Jones J."/>
            <person name="Saddler G."/>
            <person name="Walunas T."/>
            <person name="Zhukov A."/>
            <person name="Mikhailova N."/>
        </authorList>
    </citation>
    <scope>NUCLEOTIDE SEQUENCE [LARGE SCALE GENOMIC DNA]</scope>
    <source>
        <strain evidence="7 8">UW551</strain>
    </source>
</reference>
<dbReference type="InterPro" id="IPR015422">
    <property type="entry name" value="PyrdxlP-dep_Trfase_small"/>
</dbReference>
<dbReference type="GO" id="GO:0019805">
    <property type="term" value="P:quinolinate biosynthetic process"/>
    <property type="evidence" value="ECO:0007669"/>
    <property type="project" value="UniProtKB-UniRule"/>
</dbReference>
<feature type="binding site" evidence="4">
    <location>
        <position position="233"/>
    </location>
    <ligand>
        <name>pyridoxal 5'-phosphate</name>
        <dbReference type="ChEBI" id="CHEBI:597326"/>
    </ligand>
</feature>
<comment type="catalytic activity">
    <reaction evidence="4 6">
        <text>L-kynurenine + H2O = anthranilate + L-alanine + H(+)</text>
        <dbReference type="Rhea" id="RHEA:16813"/>
        <dbReference type="ChEBI" id="CHEBI:15377"/>
        <dbReference type="ChEBI" id="CHEBI:15378"/>
        <dbReference type="ChEBI" id="CHEBI:16567"/>
        <dbReference type="ChEBI" id="CHEBI:57959"/>
        <dbReference type="ChEBI" id="CHEBI:57972"/>
        <dbReference type="EC" id="3.7.1.3"/>
    </reaction>
</comment>
<dbReference type="InterPro" id="IPR010111">
    <property type="entry name" value="Kynureninase"/>
</dbReference>